<evidence type="ECO:0000313" key="1">
    <source>
        <dbReference type="EMBL" id="CAH2050178.1"/>
    </source>
</evidence>
<dbReference type="Proteomes" id="UP000836841">
    <property type="component" value="Unassembled WGS sequence"/>
</dbReference>
<dbReference type="EMBL" id="CAJVSB020000381">
    <property type="protein sequence ID" value="CAH2050178.1"/>
    <property type="molecule type" value="Genomic_DNA"/>
</dbReference>
<protein>
    <submittedName>
        <fullName evidence="1">Uncharacterized protein</fullName>
    </submittedName>
</protein>
<keyword evidence="2" id="KW-1185">Reference proteome</keyword>
<sequence>MNRQLLPHIEINPAFLQQGELDDIHNAFFKCTRWQLEETLDPVYCPYHYFCSSTYPEVWGYMPRISVLQCFYGGRWATISYLVPSGPITLPLILLALAKGHRIATAFPVSAIGPSVLQLILISALAHDTGYESDIRYTFYKASTISGILHASVYVDSAVLPYYTGLDALLLSTFSGECMSCVCRKDTLVVGGKLVAYRGWSATSFSVVGALCLWDDLQALQGGEDGEGDGGEGVFGKLGLDLYS</sequence>
<name>A0AAU9RWI8_THLAR</name>
<dbReference type="PANTHER" id="PTHR37726">
    <property type="entry name" value="TRANSMEMBRANE PROTEIN"/>
    <property type="match status" value="1"/>
</dbReference>
<gene>
    <name evidence="1" type="ORF">TAV2_LOCUS8505</name>
</gene>
<comment type="caution">
    <text evidence="1">The sequence shown here is derived from an EMBL/GenBank/DDBJ whole genome shotgun (WGS) entry which is preliminary data.</text>
</comment>
<accession>A0AAU9RWI8</accession>
<organism evidence="1 2">
    <name type="scientific">Thlaspi arvense</name>
    <name type="common">Field penny-cress</name>
    <dbReference type="NCBI Taxonomy" id="13288"/>
    <lineage>
        <taxon>Eukaryota</taxon>
        <taxon>Viridiplantae</taxon>
        <taxon>Streptophyta</taxon>
        <taxon>Embryophyta</taxon>
        <taxon>Tracheophyta</taxon>
        <taxon>Spermatophyta</taxon>
        <taxon>Magnoliopsida</taxon>
        <taxon>eudicotyledons</taxon>
        <taxon>Gunneridae</taxon>
        <taxon>Pentapetalae</taxon>
        <taxon>rosids</taxon>
        <taxon>malvids</taxon>
        <taxon>Brassicales</taxon>
        <taxon>Brassicaceae</taxon>
        <taxon>Thlaspideae</taxon>
        <taxon>Thlaspi</taxon>
    </lineage>
</organism>
<dbReference type="AlphaFoldDB" id="A0AAU9RWI8"/>
<reference evidence="1 2" key="1">
    <citation type="submission" date="2022-03" db="EMBL/GenBank/DDBJ databases">
        <authorList>
            <person name="Nunn A."/>
            <person name="Chopra R."/>
            <person name="Nunn A."/>
            <person name="Contreras Garrido A."/>
        </authorList>
    </citation>
    <scope>NUCLEOTIDE SEQUENCE [LARGE SCALE GENOMIC DNA]</scope>
</reference>
<evidence type="ECO:0000313" key="2">
    <source>
        <dbReference type="Proteomes" id="UP000836841"/>
    </source>
</evidence>
<dbReference type="PANTHER" id="PTHR37726:SF1">
    <property type="entry name" value="TRANSMEMBRANE PROTEIN"/>
    <property type="match status" value="1"/>
</dbReference>
<proteinExistence type="predicted"/>